<dbReference type="Proteomes" id="UP000524246">
    <property type="component" value="Unassembled WGS sequence"/>
</dbReference>
<accession>A0A7X9FUD1</accession>
<dbReference type="AlphaFoldDB" id="A0A7X9FUD1"/>
<dbReference type="EMBL" id="JAAZON010000560">
    <property type="protein sequence ID" value="NMC63939.1"/>
    <property type="molecule type" value="Genomic_DNA"/>
</dbReference>
<gene>
    <name evidence="1" type="ORF">GYA55_12320</name>
</gene>
<protein>
    <submittedName>
        <fullName evidence="1">Uncharacterized protein</fullName>
    </submittedName>
</protein>
<sequence length="90" mass="10312">MSIYKINYKITHDRQICVKADSEREAYEKAREDLELQDPFAIEMGDITQVKVKNPTGLFGFATEMRKCACGKNQSNIAEMNECKMNRGSE</sequence>
<evidence type="ECO:0000313" key="2">
    <source>
        <dbReference type="Proteomes" id="UP000524246"/>
    </source>
</evidence>
<name>A0A7X9FUD1_9DELT</name>
<comment type="caution">
    <text evidence="1">The sequence shown here is derived from an EMBL/GenBank/DDBJ whole genome shotgun (WGS) entry which is preliminary data.</text>
</comment>
<evidence type="ECO:0000313" key="1">
    <source>
        <dbReference type="EMBL" id="NMC63939.1"/>
    </source>
</evidence>
<organism evidence="1 2">
    <name type="scientific">SAR324 cluster bacterium</name>
    <dbReference type="NCBI Taxonomy" id="2024889"/>
    <lineage>
        <taxon>Bacteria</taxon>
        <taxon>Deltaproteobacteria</taxon>
        <taxon>SAR324 cluster</taxon>
    </lineage>
</organism>
<reference evidence="1 2" key="1">
    <citation type="journal article" date="2020" name="Biotechnol. Biofuels">
        <title>New insights from the biogas microbiome by comprehensive genome-resolved metagenomics of nearly 1600 species originating from multiple anaerobic digesters.</title>
        <authorList>
            <person name="Campanaro S."/>
            <person name="Treu L."/>
            <person name="Rodriguez-R L.M."/>
            <person name="Kovalovszki A."/>
            <person name="Ziels R.M."/>
            <person name="Maus I."/>
            <person name="Zhu X."/>
            <person name="Kougias P.G."/>
            <person name="Basile A."/>
            <person name="Luo G."/>
            <person name="Schluter A."/>
            <person name="Konstantinidis K.T."/>
            <person name="Angelidaki I."/>
        </authorList>
    </citation>
    <scope>NUCLEOTIDE SEQUENCE [LARGE SCALE GENOMIC DNA]</scope>
    <source>
        <strain evidence="1">AS27yjCOA_65</strain>
    </source>
</reference>
<proteinExistence type="predicted"/>